<comment type="caution">
    <text evidence="3">The sequence shown here is derived from an EMBL/GenBank/DDBJ whole genome shotgun (WGS) entry which is preliminary data.</text>
</comment>
<feature type="signal peptide" evidence="1">
    <location>
        <begin position="1"/>
        <end position="26"/>
    </location>
</feature>
<dbReference type="Proteomes" id="UP000655420">
    <property type="component" value="Unassembled WGS sequence"/>
</dbReference>
<organism evidence="3 4">
    <name type="scientific">Thermohalobaculum xanthum</name>
    <dbReference type="NCBI Taxonomy" id="2753746"/>
    <lineage>
        <taxon>Bacteria</taxon>
        <taxon>Pseudomonadati</taxon>
        <taxon>Pseudomonadota</taxon>
        <taxon>Alphaproteobacteria</taxon>
        <taxon>Rhodobacterales</taxon>
        <taxon>Paracoccaceae</taxon>
        <taxon>Thermohalobaculum</taxon>
    </lineage>
</organism>
<name>A0A8J7SBQ4_9RHOB</name>
<sequence length="146" mass="15331">MRRLVPASSLAFAFALACALPGSAVAGETPAPEGAEVYFIGVSDGDTLKNPVTIRFGARGIGVAPAGVDKEKTGHHHLIIDETIEGAELDEPIPADDNHRHFGGGQTEVTLELPPGSHTLQLVMGDMNHIPHAPPVMSERITVTVE</sequence>
<keyword evidence="1" id="KW-0732">Signal</keyword>
<evidence type="ECO:0000256" key="1">
    <source>
        <dbReference type="SAM" id="SignalP"/>
    </source>
</evidence>
<gene>
    <name evidence="3" type="ORF">H0I76_07820</name>
</gene>
<keyword evidence="4" id="KW-1185">Reference proteome</keyword>
<evidence type="ECO:0000259" key="2">
    <source>
        <dbReference type="Pfam" id="PF14347"/>
    </source>
</evidence>
<dbReference type="AlphaFoldDB" id="A0A8J7SBQ4"/>
<reference evidence="3" key="1">
    <citation type="submission" date="2020-12" db="EMBL/GenBank/DDBJ databases">
        <title>Bacterial taxonomy.</title>
        <authorList>
            <person name="Pan X."/>
        </authorList>
    </citation>
    <scope>NUCLEOTIDE SEQUENCE</scope>
    <source>
        <strain evidence="3">M0105</strain>
    </source>
</reference>
<evidence type="ECO:0000313" key="4">
    <source>
        <dbReference type="Proteomes" id="UP000655420"/>
    </source>
</evidence>
<dbReference type="EMBL" id="JAEHHL010000004">
    <property type="protein sequence ID" value="MBK0399092.1"/>
    <property type="molecule type" value="Genomic_DNA"/>
</dbReference>
<protein>
    <submittedName>
        <fullName evidence="3">DUF4399 domain-containing protein</fullName>
    </submittedName>
</protein>
<dbReference type="Pfam" id="PF14347">
    <property type="entry name" value="DUF4399"/>
    <property type="match status" value="1"/>
</dbReference>
<evidence type="ECO:0000313" key="3">
    <source>
        <dbReference type="EMBL" id="MBK0399092.1"/>
    </source>
</evidence>
<proteinExistence type="predicted"/>
<feature type="domain" description="DUF4399" evidence="2">
    <location>
        <begin position="54"/>
        <end position="146"/>
    </location>
</feature>
<dbReference type="InterPro" id="IPR025512">
    <property type="entry name" value="DUF4399"/>
</dbReference>
<feature type="chain" id="PRO_5035183703" evidence="1">
    <location>
        <begin position="27"/>
        <end position="146"/>
    </location>
</feature>
<dbReference type="PROSITE" id="PS51257">
    <property type="entry name" value="PROKAR_LIPOPROTEIN"/>
    <property type="match status" value="1"/>
</dbReference>
<accession>A0A8J7SBQ4</accession>
<dbReference type="RefSeq" id="WP_200609026.1">
    <property type="nucleotide sequence ID" value="NZ_JAEHHL010000004.1"/>
</dbReference>